<feature type="transmembrane region" description="Helical" evidence="1">
    <location>
        <begin position="7"/>
        <end position="24"/>
    </location>
</feature>
<name>A0A2C6WMT2_9STAP</name>
<dbReference type="Proteomes" id="UP000223828">
    <property type="component" value="Unassembled WGS sequence"/>
</dbReference>
<proteinExistence type="predicted"/>
<sequence length="60" mass="6864">MTLKNSLRFGIIMALVMCTMFYIFPMPETLVGRTVFCLIIVGVGLLLSYFILGKENMKRK</sequence>
<organism evidence="2 3">
    <name type="scientific">Staphylococcus edaphicus</name>
    <dbReference type="NCBI Taxonomy" id="1955013"/>
    <lineage>
        <taxon>Bacteria</taxon>
        <taxon>Bacillati</taxon>
        <taxon>Bacillota</taxon>
        <taxon>Bacilli</taxon>
        <taxon>Bacillales</taxon>
        <taxon>Staphylococcaceae</taxon>
        <taxon>Staphylococcus</taxon>
    </lineage>
</organism>
<reference evidence="3" key="1">
    <citation type="submission" date="2017-10" db="EMBL/GenBank/DDBJ databases">
        <title>Staphylococcus edaphicus sp. nov., isolated in Antarctica, harbouring mecC gene and genomic islands essential in adaptation to extreme environment.</title>
        <authorList>
            <person name="Pantucek R."/>
            <person name="Sedlacek I."/>
            <person name="Indrakova A."/>
            <person name="Vrbovska V."/>
            <person name="Maslanova I."/>
            <person name="Kovarovic V."/>
            <person name="Svec P."/>
            <person name="Kralova S."/>
            <person name="Kristofova L."/>
            <person name="Keklakova J."/>
            <person name="Petras P."/>
            <person name="Doskar J."/>
        </authorList>
    </citation>
    <scope>NUCLEOTIDE SEQUENCE [LARGE SCALE GENOMIC DNA]</scope>
    <source>
        <strain evidence="3">CCM 5085</strain>
    </source>
</reference>
<protein>
    <recommendedName>
        <fullName evidence="4">Group-specific protein</fullName>
    </recommendedName>
</protein>
<evidence type="ECO:0000313" key="3">
    <source>
        <dbReference type="Proteomes" id="UP000223828"/>
    </source>
</evidence>
<feature type="transmembrane region" description="Helical" evidence="1">
    <location>
        <begin position="30"/>
        <end position="52"/>
    </location>
</feature>
<dbReference type="EMBL" id="MRZN01000013">
    <property type="protein sequence ID" value="PHK49395.1"/>
    <property type="molecule type" value="Genomic_DNA"/>
</dbReference>
<keyword evidence="1" id="KW-0472">Membrane</keyword>
<gene>
    <name evidence="2" type="ORF">BTJ66_08755</name>
</gene>
<keyword evidence="1" id="KW-0812">Transmembrane</keyword>
<evidence type="ECO:0000256" key="1">
    <source>
        <dbReference type="SAM" id="Phobius"/>
    </source>
</evidence>
<dbReference type="AlphaFoldDB" id="A0A2C6WMT2"/>
<evidence type="ECO:0000313" key="2">
    <source>
        <dbReference type="EMBL" id="PHK49395.1"/>
    </source>
</evidence>
<evidence type="ECO:0008006" key="4">
    <source>
        <dbReference type="Google" id="ProtNLM"/>
    </source>
</evidence>
<accession>A0A2C6WMT2</accession>
<keyword evidence="1" id="KW-1133">Transmembrane helix</keyword>
<comment type="caution">
    <text evidence="2">The sequence shown here is derived from an EMBL/GenBank/DDBJ whole genome shotgun (WGS) entry which is preliminary data.</text>
</comment>